<keyword evidence="2" id="KW-0813">Transport</keyword>
<dbReference type="Proteomes" id="UP000242592">
    <property type="component" value="Unassembled WGS sequence"/>
</dbReference>
<proteinExistence type="inferred from homology"/>
<dbReference type="STRING" id="1123380.SAMN02745199_0961"/>
<comment type="similarity">
    <text evidence="1">Belongs to the bacterial solute-binding protein 1 family.</text>
</comment>
<name>A0A1M5SMD9_9BACT</name>
<evidence type="ECO:0000313" key="5">
    <source>
        <dbReference type="EMBL" id="SHH39721.1"/>
    </source>
</evidence>
<dbReference type="SUPFAM" id="SSF53850">
    <property type="entry name" value="Periplasmic binding protein-like II"/>
    <property type="match status" value="1"/>
</dbReference>
<evidence type="ECO:0000256" key="1">
    <source>
        <dbReference type="ARBA" id="ARBA00008520"/>
    </source>
</evidence>
<gene>
    <name evidence="5" type="ORF">SAMN02745199_0961</name>
</gene>
<dbReference type="RefSeq" id="WP_073072822.1">
    <property type="nucleotide sequence ID" value="NZ_FQXN01000003.1"/>
</dbReference>
<dbReference type="PANTHER" id="PTHR43649:SF34">
    <property type="entry name" value="ABC TRANSPORTER PERIPLASMIC-BINDING PROTEIN YCJN-RELATED"/>
    <property type="match status" value="1"/>
</dbReference>
<dbReference type="InterPro" id="IPR006059">
    <property type="entry name" value="SBP"/>
</dbReference>
<dbReference type="EMBL" id="FQXN01000003">
    <property type="protein sequence ID" value="SHH39721.1"/>
    <property type="molecule type" value="Genomic_DNA"/>
</dbReference>
<dbReference type="Gene3D" id="3.40.190.10">
    <property type="entry name" value="Periplasmic binding protein-like II"/>
    <property type="match status" value="2"/>
</dbReference>
<reference evidence="6" key="1">
    <citation type="submission" date="2016-11" db="EMBL/GenBank/DDBJ databases">
        <authorList>
            <person name="Varghese N."/>
            <person name="Submissions S."/>
        </authorList>
    </citation>
    <scope>NUCLEOTIDE SEQUENCE [LARGE SCALE GENOMIC DNA]</scope>
    <source>
        <strain evidence="6">DSM 15807</strain>
    </source>
</reference>
<dbReference type="AlphaFoldDB" id="A0A1M5SMD9"/>
<evidence type="ECO:0000256" key="4">
    <source>
        <dbReference type="SAM" id="SignalP"/>
    </source>
</evidence>
<evidence type="ECO:0000256" key="3">
    <source>
        <dbReference type="ARBA" id="ARBA00022729"/>
    </source>
</evidence>
<dbReference type="Pfam" id="PF01547">
    <property type="entry name" value="SBP_bac_1"/>
    <property type="match status" value="1"/>
</dbReference>
<keyword evidence="3 4" id="KW-0732">Signal</keyword>
<keyword evidence="6" id="KW-1185">Reference proteome</keyword>
<dbReference type="InterPro" id="IPR050490">
    <property type="entry name" value="Bact_solute-bd_prot1"/>
</dbReference>
<evidence type="ECO:0000313" key="6">
    <source>
        <dbReference type="Proteomes" id="UP000242592"/>
    </source>
</evidence>
<organism evidence="5 6">
    <name type="scientific">Thermosipho atlanticus DSM 15807</name>
    <dbReference type="NCBI Taxonomy" id="1123380"/>
    <lineage>
        <taxon>Bacteria</taxon>
        <taxon>Thermotogati</taxon>
        <taxon>Thermotogota</taxon>
        <taxon>Thermotogae</taxon>
        <taxon>Thermotogales</taxon>
        <taxon>Fervidobacteriaceae</taxon>
        <taxon>Thermosipho</taxon>
    </lineage>
</organism>
<protein>
    <submittedName>
        <fullName evidence="5">Carbohydrate ABC transporter substrate-binding protein, CUT1 family</fullName>
    </submittedName>
</protein>
<dbReference type="CDD" id="cd14750">
    <property type="entry name" value="PBP2_TMBP"/>
    <property type="match status" value="1"/>
</dbReference>
<dbReference type="PANTHER" id="PTHR43649">
    <property type="entry name" value="ARABINOSE-BINDING PROTEIN-RELATED"/>
    <property type="match status" value="1"/>
</dbReference>
<feature type="chain" id="PRO_5012364233" evidence="4">
    <location>
        <begin position="22"/>
        <end position="414"/>
    </location>
</feature>
<evidence type="ECO:0000256" key="2">
    <source>
        <dbReference type="ARBA" id="ARBA00022448"/>
    </source>
</evidence>
<dbReference type="OrthoDB" id="9808332at2"/>
<accession>A0A1M5SMD9</accession>
<feature type="signal peptide" evidence="4">
    <location>
        <begin position="1"/>
        <end position="21"/>
    </location>
</feature>
<sequence length="414" mass="46687">MKKLLALVSLLALFVVSFSLTTITMTSGGVGKELEVLYAQLKEFMKQNPDIVVTVIPMPDSSTERHDLYVTYLAAGESDPDVLMLDVIWPPEFAPFLEDLTKDYDYFELDKFLPGTVKSVTVDGRIVAIPWFTDAGLLYYRKDLLEKYGYDHPPQTWDELVEMAQKISKAEGIEGFVWQGARYEGLVCDFMEYVWSFGTDVLDDNGNVIINNPKAVEALQFMVDLIYKYKITPEGVTTYMEEDARRIFQSGNAVFMRNWPYAWSLANSDDSPIKGKVGVVPLPKGPGEDGRHAATLGGWNLGINIFSSKEEKEAAKKLIKFLTSANQQLYKAVNAGQNPTRKEVYNEPELKEANPFMVELFDVFINALPRPRTANYAEVSDAIQRYVHAALTRELTPEEALSKLEKELKLLLGK</sequence>